<name>A0ABR8KEH8_9NOSO</name>
<keyword evidence="1" id="KW-0812">Transmembrane</keyword>
<protein>
    <submittedName>
        <fullName evidence="2">Uncharacterized protein</fullName>
    </submittedName>
</protein>
<reference evidence="2 3" key="1">
    <citation type="journal article" date="2020" name="ISME J.">
        <title>Comparative genomics reveals insights into cyanobacterial evolution and habitat adaptation.</title>
        <authorList>
            <person name="Chen M.Y."/>
            <person name="Teng W.K."/>
            <person name="Zhao L."/>
            <person name="Hu C.X."/>
            <person name="Zhou Y.K."/>
            <person name="Han B.P."/>
            <person name="Song L.R."/>
            <person name="Shu W.S."/>
        </authorList>
    </citation>
    <scope>NUCLEOTIDE SEQUENCE [LARGE SCALE GENOMIC DNA]</scope>
    <source>
        <strain evidence="2 3">FACHB-159</strain>
    </source>
</reference>
<accession>A0ABR8KEH8</accession>
<evidence type="ECO:0000313" key="2">
    <source>
        <dbReference type="EMBL" id="MBD2737974.1"/>
    </source>
</evidence>
<dbReference type="EMBL" id="JACJTU010000040">
    <property type="protein sequence ID" value="MBD2737974.1"/>
    <property type="molecule type" value="Genomic_DNA"/>
</dbReference>
<gene>
    <name evidence="2" type="ORF">H6H03_29500</name>
</gene>
<sequence length="62" mass="7297">MLQRVFKDVIQFLGLMCLLGIGTFGFYMAMAAYQLCQLERECPLYRFQQPQPTSLEYQQPKI</sequence>
<keyword evidence="3" id="KW-1185">Reference proteome</keyword>
<proteinExistence type="predicted"/>
<evidence type="ECO:0000313" key="3">
    <source>
        <dbReference type="Proteomes" id="UP000637383"/>
    </source>
</evidence>
<keyword evidence="1" id="KW-0472">Membrane</keyword>
<keyword evidence="1" id="KW-1133">Transmembrane helix</keyword>
<evidence type="ECO:0000256" key="1">
    <source>
        <dbReference type="SAM" id="Phobius"/>
    </source>
</evidence>
<feature type="transmembrane region" description="Helical" evidence="1">
    <location>
        <begin position="12"/>
        <end position="33"/>
    </location>
</feature>
<dbReference type="Proteomes" id="UP000637383">
    <property type="component" value="Unassembled WGS sequence"/>
</dbReference>
<comment type="caution">
    <text evidence="2">The sequence shown here is derived from an EMBL/GenBank/DDBJ whole genome shotgun (WGS) entry which is preliminary data.</text>
</comment>
<organism evidence="2 3">
    <name type="scientific">Nostoc paludosum FACHB-159</name>
    <dbReference type="NCBI Taxonomy" id="2692908"/>
    <lineage>
        <taxon>Bacteria</taxon>
        <taxon>Bacillati</taxon>
        <taxon>Cyanobacteriota</taxon>
        <taxon>Cyanophyceae</taxon>
        <taxon>Nostocales</taxon>
        <taxon>Nostocaceae</taxon>
        <taxon>Nostoc</taxon>
    </lineage>
</organism>